<sequence>MIWGLVSQYWTKLPNLKGLDISRTNVTRSVVWMLLSSSASLKVLCALHCPALEEDDRGSTNYYPRGKLVIDFFTDIFKELASLLGDITKKESNVFSDWRYMKNKDKNLEEIMTWVEWILSYSLLWIADRSIEGLDGFWLSQGVALALNLMQSSKEDVQERATIVLGTFVVIGNENARVDGGRAEAAMKALR</sequence>
<dbReference type="PANTHER" id="PTHR46976">
    <property type="entry name" value="PROTEIN ARABIDILLO 1"/>
    <property type="match status" value="1"/>
</dbReference>
<gene>
    <name evidence="1" type="ORF">RHGRI_019318</name>
</gene>
<proteinExistence type="predicted"/>
<evidence type="ECO:0008006" key="3">
    <source>
        <dbReference type="Google" id="ProtNLM"/>
    </source>
</evidence>
<name>A0AAV6JJH9_9ERIC</name>
<protein>
    <recommendedName>
        <fullName evidence="3">ARM repeat superfamily protein</fullName>
    </recommendedName>
</protein>
<keyword evidence="2" id="KW-1185">Reference proteome</keyword>
<organism evidence="1 2">
    <name type="scientific">Rhododendron griersonianum</name>
    <dbReference type="NCBI Taxonomy" id="479676"/>
    <lineage>
        <taxon>Eukaryota</taxon>
        <taxon>Viridiplantae</taxon>
        <taxon>Streptophyta</taxon>
        <taxon>Embryophyta</taxon>
        <taxon>Tracheophyta</taxon>
        <taxon>Spermatophyta</taxon>
        <taxon>Magnoliopsida</taxon>
        <taxon>eudicotyledons</taxon>
        <taxon>Gunneridae</taxon>
        <taxon>Pentapetalae</taxon>
        <taxon>asterids</taxon>
        <taxon>Ericales</taxon>
        <taxon>Ericaceae</taxon>
        <taxon>Ericoideae</taxon>
        <taxon>Rhodoreae</taxon>
        <taxon>Rhododendron</taxon>
    </lineage>
</organism>
<accession>A0AAV6JJH9</accession>
<dbReference type="AlphaFoldDB" id="A0AAV6JJH9"/>
<dbReference type="PANTHER" id="PTHR46976:SF1">
    <property type="entry name" value="PROTEIN ARABIDILLO 1"/>
    <property type="match status" value="1"/>
</dbReference>
<dbReference type="Proteomes" id="UP000823749">
    <property type="component" value="Chromosome 7"/>
</dbReference>
<reference evidence="1" key="1">
    <citation type="submission" date="2020-08" db="EMBL/GenBank/DDBJ databases">
        <title>Plant Genome Project.</title>
        <authorList>
            <person name="Zhang R.-G."/>
        </authorList>
    </citation>
    <scope>NUCLEOTIDE SEQUENCE</scope>
    <source>
        <strain evidence="1">WSP0</strain>
        <tissue evidence="1">Leaf</tissue>
    </source>
</reference>
<comment type="caution">
    <text evidence="1">The sequence shown here is derived from an EMBL/GenBank/DDBJ whole genome shotgun (WGS) entry which is preliminary data.</text>
</comment>
<evidence type="ECO:0000313" key="2">
    <source>
        <dbReference type="Proteomes" id="UP000823749"/>
    </source>
</evidence>
<dbReference type="EMBL" id="JACTNZ010000007">
    <property type="protein sequence ID" value="KAG5538714.1"/>
    <property type="molecule type" value="Genomic_DNA"/>
</dbReference>
<evidence type="ECO:0000313" key="1">
    <source>
        <dbReference type="EMBL" id="KAG5538714.1"/>
    </source>
</evidence>